<reference evidence="3" key="1">
    <citation type="journal article" date="2015" name="Genome Announc.">
        <title>Draft whole-genome sequence of the biocontrol agent Trichoderma harzianum T6776.</title>
        <authorList>
            <person name="Baroncelli R."/>
            <person name="Piaggeschi G."/>
            <person name="Fiorini L."/>
            <person name="Bertolini E."/>
            <person name="Zapparata A."/>
            <person name="Pe M.E."/>
            <person name="Sarrocco S."/>
            <person name="Vannacci G."/>
        </authorList>
    </citation>
    <scope>NUCLEOTIDE SEQUENCE [LARGE SCALE GENOMIC DNA]</scope>
    <source>
        <strain evidence="3">T6776</strain>
    </source>
</reference>
<comment type="caution">
    <text evidence="2">The sequence shown here is derived from an EMBL/GenBank/DDBJ whole genome shotgun (WGS) entry which is preliminary data.</text>
</comment>
<evidence type="ECO:0000256" key="1">
    <source>
        <dbReference type="ARBA" id="ARBA00022857"/>
    </source>
</evidence>
<dbReference type="InterPro" id="IPR020904">
    <property type="entry name" value="Sc_DH/Rdtase_CS"/>
</dbReference>
<keyword evidence="1" id="KW-0521">NADP</keyword>
<dbReference type="Proteomes" id="UP000034112">
    <property type="component" value="Unassembled WGS sequence"/>
</dbReference>
<dbReference type="PROSITE" id="PS00061">
    <property type="entry name" value="ADH_SHORT"/>
    <property type="match status" value="1"/>
</dbReference>
<dbReference type="InterPro" id="IPR052184">
    <property type="entry name" value="SDR_enzymes"/>
</dbReference>
<dbReference type="Pfam" id="PF00106">
    <property type="entry name" value="adh_short"/>
    <property type="match status" value="1"/>
</dbReference>
<accession>A0A0F9XFI7</accession>
<organism evidence="2 3">
    <name type="scientific">Trichoderma harzianum</name>
    <name type="common">Hypocrea lixii</name>
    <dbReference type="NCBI Taxonomy" id="5544"/>
    <lineage>
        <taxon>Eukaryota</taxon>
        <taxon>Fungi</taxon>
        <taxon>Dikarya</taxon>
        <taxon>Ascomycota</taxon>
        <taxon>Pezizomycotina</taxon>
        <taxon>Sordariomycetes</taxon>
        <taxon>Hypocreomycetidae</taxon>
        <taxon>Hypocreales</taxon>
        <taxon>Hypocreaceae</taxon>
        <taxon>Trichoderma</taxon>
    </lineage>
</organism>
<protein>
    <recommendedName>
        <fullName evidence="4">Short-chain dehydrogenase</fullName>
    </recommendedName>
</protein>
<dbReference type="PANTHER" id="PTHR45458:SF3">
    <property type="entry name" value="CHAIN DEHYDROGENASE (ATSC), PUTATIVE-RELATED"/>
    <property type="match status" value="1"/>
</dbReference>
<evidence type="ECO:0000313" key="2">
    <source>
        <dbReference type="EMBL" id="KKO99387.1"/>
    </source>
</evidence>
<dbReference type="InterPro" id="IPR036291">
    <property type="entry name" value="NAD(P)-bd_dom_sf"/>
</dbReference>
<gene>
    <name evidence="2" type="ORF">THAR02_08512</name>
</gene>
<name>A0A0F9XFI7_TRIHA</name>
<dbReference type="PANTHER" id="PTHR45458">
    <property type="entry name" value="SHORT-CHAIN DEHYDROGENASE/REDUCTASE SDR"/>
    <property type="match status" value="1"/>
</dbReference>
<dbReference type="InterPro" id="IPR002347">
    <property type="entry name" value="SDR_fam"/>
</dbReference>
<dbReference type="GO" id="GO:0016616">
    <property type="term" value="F:oxidoreductase activity, acting on the CH-OH group of donors, NAD or NADP as acceptor"/>
    <property type="evidence" value="ECO:0007669"/>
    <property type="project" value="TreeGrafter"/>
</dbReference>
<dbReference type="OrthoDB" id="5296at2759"/>
<proteinExistence type="predicted"/>
<dbReference type="SUPFAM" id="SSF51735">
    <property type="entry name" value="NAD(P)-binding Rossmann-fold domains"/>
    <property type="match status" value="1"/>
</dbReference>
<dbReference type="Gene3D" id="3.40.50.720">
    <property type="entry name" value="NAD(P)-binding Rossmann-like Domain"/>
    <property type="match status" value="1"/>
</dbReference>
<evidence type="ECO:0008006" key="4">
    <source>
        <dbReference type="Google" id="ProtNLM"/>
    </source>
</evidence>
<dbReference type="OMA" id="SHRGNDK"/>
<evidence type="ECO:0000313" key="3">
    <source>
        <dbReference type="Proteomes" id="UP000034112"/>
    </source>
</evidence>
<dbReference type="EMBL" id="JOKZ01000331">
    <property type="protein sequence ID" value="KKO99387.1"/>
    <property type="molecule type" value="Genomic_DNA"/>
</dbReference>
<dbReference type="AlphaFoldDB" id="A0A0F9XFI7"/>
<dbReference type="PRINTS" id="PR00081">
    <property type="entry name" value="GDHRDH"/>
</dbReference>
<sequence length="276" mass="29885">MSSWAIVGATRGIGFEYVKQLSSDSENTVIALIRSQATAGPLNELAATRKNIHIIETDISSLSRLEETANSISKVTNGSLDVLVYNAYFSGTGEAKMLPPSALERLIASSRGKEDVFKREVDESLAVNLFQLVYTINALLPLVENGRQKKIVYISSGIGDIPTTRATEMPNLLGYSVSKGAGNLIIAKYAVDLKAKGIRTLAMSPGWVETDASRGISSSPQAFQWMLSSFQKMDPRVKGMISTEESVTAQLSVIGSLDEKLSGAFVSHRGNDKDWF</sequence>